<sequence length="176" mass="19737">MGDSHYRGGHVDYRQQGGLLALDVQIVGGEPGVGKAVIGELHQAGGGAADAIEARLLAGRGRREAKILQRRLDHRQRGAEYVRHHAHKLPLVEAGFTLNLQFARQALLLLQLAVFSTHPQDGNDQHRNDVDDQRVLPEGIDRHMERDNPMDRQLHQHRGDDIERRQQTQQQGGTVR</sequence>
<evidence type="ECO:0000313" key="3">
    <source>
        <dbReference type="Proteomes" id="UP000254799"/>
    </source>
</evidence>
<gene>
    <name evidence="2" type="ORF">NCTC8849_04123</name>
</gene>
<reference evidence="2 3" key="1">
    <citation type="submission" date="2018-06" db="EMBL/GenBank/DDBJ databases">
        <authorList>
            <consortium name="Pathogen Informatics"/>
            <person name="Doyle S."/>
        </authorList>
    </citation>
    <scope>NUCLEOTIDE SEQUENCE [LARGE SCALE GENOMIC DNA]</scope>
    <source>
        <strain evidence="2 3">NCTC8849</strain>
    </source>
</reference>
<dbReference type="EMBL" id="UGLC01000002">
    <property type="protein sequence ID" value="STT55507.1"/>
    <property type="molecule type" value="Genomic_DNA"/>
</dbReference>
<accession>A0A377WND3</accession>
<feature type="compositionally biased region" description="Basic and acidic residues" evidence="1">
    <location>
        <begin position="140"/>
        <end position="166"/>
    </location>
</feature>
<organism evidence="2 3">
    <name type="scientific">Klebsiella pneumoniae</name>
    <dbReference type="NCBI Taxonomy" id="573"/>
    <lineage>
        <taxon>Bacteria</taxon>
        <taxon>Pseudomonadati</taxon>
        <taxon>Pseudomonadota</taxon>
        <taxon>Gammaproteobacteria</taxon>
        <taxon>Enterobacterales</taxon>
        <taxon>Enterobacteriaceae</taxon>
        <taxon>Klebsiella/Raoultella group</taxon>
        <taxon>Klebsiella</taxon>
        <taxon>Klebsiella pneumoniae complex</taxon>
    </lineage>
</organism>
<name>A0A377WND3_KLEPN</name>
<protein>
    <submittedName>
        <fullName evidence="2">Uncharacterized protein</fullName>
    </submittedName>
</protein>
<evidence type="ECO:0000313" key="2">
    <source>
        <dbReference type="EMBL" id="STT55507.1"/>
    </source>
</evidence>
<evidence type="ECO:0000256" key="1">
    <source>
        <dbReference type="SAM" id="MobiDB-lite"/>
    </source>
</evidence>
<dbReference type="AlphaFoldDB" id="A0A377WND3"/>
<feature type="compositionally biased region" description="Low complexity" evidence="1">
    <location>
        <begin position="167"/>
        <end position="176"/>
    </location>
</feature>
<proteinExistence type="predicted"/>
<dbReference type="Proteomes" id="UP000254799">
    <property type="component" value="Unassembled WGS sequence"/>
</dbReference>
<feature type="region of interest" description="Disordered" evidence="1">
    <location>
        <begin position="140"/>
        <end position="176"/>
    </location>
</feature>